<gene>
    <name evidence="1" type="ORF">METZ01_LOCUS399631</name>
</gene>
<proteinExistence type="predicted"/>
<organism evidence="1">
    <name type="scientific">marine metagenome</name>
    <dbReference type="NCBI Taxonomy" id="408172"/>
    <lineage>
        <taxon>unclassified sequences</taxon>
        <taxon>metagenomes</taxon>
        <taxon>ecological metagenomes</taxon>
    </lineage>
</organism>
<protein>
    <submittedName>
        <fullName evidence="1">Uncharacterized protein</fullName>
    </submittedName>
</protein>
<sequence length="26" mass="3123">MPSIELMHEPRIHNPLLSPYLRAFFL</sequence>
<dbReference type="EMBL" id="UINC01152542">
    <property type="protein sequence ID" value="SVD46777.1"/>
    <property type="molecule type" value="Genomic_DNA"/>
</dbReference>
<name>A0A382VJT9_9ZZZZ</name>
<reference evidence="1" key="1">
    <citation type="submission" date="2018-05" db="EMBL/GenBank/DDBJ databases">
        <authorList>
            <person name="Lanie J.A."/>
            <person name="Ng W.-L."/>
            <person name="Kazmierczak K.M."/>
            <person name="Andrzejewski T.M."/>
            <person name="Davidsen T.M."/>
            <person name="Wayne K.J."/>
            <person name="Tettelin H."/>
            <person name="Glass J.I."/>
            <person name="Rusch D."/>
            <person name="Podicherti R."/>
            <person name="Tsui H.-C.T."/>
            <person name="Winkler M.E."/>
        </authorList>
    </citation>
    <scope>NUCLEOTIDE SEQUENCE</scope>
</reference>
<dbReference type="AlphaFoldDB" id="A0A382VJT9"/>
<feature type="non-terminal residue" evidence="1">
    <location>
        <position position="26"/>
    </location>
</feature>
<evidence type="ECO:0000313" key="1">
    <source>
        <dbReference type="EMBL" id="SVD46777.1"/>
    </source>
</evidence>
<accession>A0A382VJT9</accession>